<dbReference type="Pfam" id="PF07523">
    <property type="entry name" value="Big_3"/>
    <property type="match status" value="2"/>
</dbReference>
<evidence type="ECO:0000256" key="2">
    <source>
        <dbReference type="SAM" id="SignalP"/>
    </source>
</evidence>
<reference evidence="5 6" key="1">
    <citation type="journal article" date="2019" name="Anaerobe">
        <title>Detection of Robinsoniella peoriensis in multiple bone samples of a trauma patient.</title>
        <authorList>
            <person name="Schrottner P."/>
            <person name="Hartwich K."/>
            <person name="Bunk B."/>
            <person name="Schober I."/>
            <person name="Helbig S."/>
            <person name="Rudolph W.W."/>
            <person name="Gunzer F."/>
        </authorList>
    </citation>
    <scope>NUCLEOTIDE SEQUENCE [LARGE SCALE GENOMIC DNA]</scope>
    <source>
        <strain evidence="5 6">DSM 106044</strain>
    </source>
</reference>
<keyword evidence="1" id="KW-0175">Coiled coil</keyword>
<dbReference type="InterPro" id="IPR022038">
    <property type="entry name" value="Ig-like_bact"/>
</dbReference>
<dbReference type="InterPro" id="IPR013783">
    <property type="entry name" value="Ig-like_fold"/>
</dbReference>
<evidence type="ECO:0000313" key="6">
    <source>
        <dbReference type="Proteomes" id="UP000306509"/>
    </source>
</evidence>
<feature type="domain" description="Fibronectin type-III" evidence="3">
    <location>
        <begin position="1553"/>
        <end position="1646"/>
    </location>
</feature>
<name>A0A4U8Q589_9FIRM</name>
<dbReference type="Pfam" id="PF00041">
    <property type="entry name" value="fn3"/>
    <property type="match status" value="1"/>
</dbReference>
<proteinExistence type="predicted"/>
<dbReference type="PROSITE" id="PS51175">
    <property type="entry name" value="CBM6"/>
    <property type="match status" value="2"/>
</dbReference>
<dbReference type="SMART" id="SM00060">
    <property type="entry name" value="FN3"/>
    <property type="match status" value="2"/>
</dbReference>
<accession>A0A4U8Q589</accession>
<feature type="signal peptide" evidence="2">
    <location>
        <begin position="1"/>
        <end position="33"/>
    </location>
</feature>
<evidence type="ECO:0000256" key="1">
    <source>
        <dbReference type="SAM" id="Coils"/>
    </source>
</evidence>
<dbReference type="Gene3D" id="2.60.40.3630">
    <property type="match status" value="2"/>
</dbReference>
<dbReference type="EMBL" id="QGQD01000060">
    <property type="protein sequence ID" value="TLD00012.1"/>
    <property type="molecule type" value="Genomic_DNA"/>
</dbReference>
<dbReference type="InterPro" id="IPR036116">
    <property type="entry name" value="FN3_sf"/>
</dbReference>
<dbReference type="RefSeq" id="WP_138002841.1">
    <property type="nucleotide sequence ID" value="NZ_QGQD01000060.1"/>
</dbReference>
<dbReference type="Gene3D" id="2.60.40.10">
    <property type="entry name" value="Immunoglobulins"/>
    <property type="match status" value="2"/>
</dbReference>
<feature type="chain" id="PRO_5020972413" evidence="2">
    <location>
        <begin position="34"/>
        <end position="1739"/>
    </location>
</feature>
<protein>
    <submittedName>
        <fullName evidence="5">Phage-related lysozyme (Muraminidase)</fullName>
    </submittedName>
</protein>
<sequence length="1739" mass="191496" precursor="true">MKKKAVKKLLSAVLAAAMVVTSGVPAVSLTAQAAGNENSPVLTVDMSSQGRALKHGATGWLYGQGDDQVPTSNMITPLKPNTAVQKAPNGMQHPNGDVLDTAKTFLDSGGKHIQIYVPDYYALWFYEFTGTEYYLEILKMQAQACIDQGIQDEAVYVLYNEPSENWVGEYHDDKGNKVTGWNSMFWFWNDMVNALREVYRENGIETEPKTAGLNLAGYNNSVMEQYIKFCVEHSCMPQIISWHDLSTWQFNNFGNEYNHYRSLEAKYLTEENQEKYGVDITPREIVINEYADRYECASPGNLVRWIGLFEDYDVAGCLPFWHFSNNLNGLAADNNEGSGAWWLFKWYGDMSGSYLNVQTSNAEKSDFYGAASIDENKKSANVIFGGKSGNANIVLDNLESTQTFGEASKVHVKVEATDYTGFHGVADEPRTVKEGAATVENGTVTIPMSDMNSMSGYRVTVTQASDDEAAGLLSSTWKALYEAEDGILGGNAKIGSADQFYACSNRKKVDYVDTANDSVTLNVSVPKDGYYKYDMVYSAATGVNTGDPDKNTPYTAIQTLTVDGNETIQMELPNTLHWSMGGMYSTYLKLTAGNHTLKIAGSDSQGKATPDCVYLTYKGTEEEDTQYNTTYEAELGEFNELKGEQTTLTTVKEGARGYITGLGDRKVTEGGGVRFNVVVPENGMYTIALNYSAEQDGTANIYIDNDAVNLGNLRASIALVATGDNWMKAYQTVFLQKGINILDIDADGSVNLDYVNVRLAGDSQPVSVVEAESGELTGAAAVGNSRNVQAFASEGGYVSGIKAANSVELIPEDDPDFTILGLGRVKDLGEAADQNSLVLHVNVPEDGAYKMAVYQSSGELFGKHDYNAQMTERYASFSVNGGEAVKYVFRNTYSDETFRAQVIDVNLKAGDNTIRIFNDNSKVVTNGVLKEGKWEHRPENIDYGVLTNYTPNFDKFEIYKTTGETAVEENTTCKVTTKSTDGGQVNADRTNVQKGEDVILTFTANQGCTLTEAFAGGKSIMDQLTADGGIVRITDVQKDMDVQAYYEVKEYKTQKKQLEYVYAVNAGDTDPSTVSPGDSFGLRNTVTDQFYGEDASSGYKWGVVDTYVHSDGYPNLLTGEKTWPCENDGATDASPKSKSFRYARNQRVDDIGVVYQFDLDAGVTYDVELGYYVPGSWTNAGNPRTMKLTFNNEVIEDGFKASNDSNNPYIIKAKATPDENGQLVIQTSCAANAVWGPVISYINIMNQADTNELQAAVDKYYDLKEEDYDQDTWTAFASAYEYAEGIIGSDDITMNDVNNALYDLELAVEKLEKAVHKDELDSLFKKYEHYEEETGQGITSDEDWNEFLISMENAAFILNKDQVRQESVEAVQSRLENAADKLNAIARIEITKTPDRMSYYVGDGFDPSGLVVTAEDTKGNKKVLADDAYTLSGYDFDTAGTKEITVSYMGKSAAFTVEVSVAPIPDPVLRNITAWVNKAVYMTGEAFDKSSLWVTALYSDGTTKTVSDYTIAGFDSGKGGKITLTIGYQGYTANVDLYIQEKTTQPEPSPDKAVQSPKVKASSAGYNSIQVKWNKVSDADGYVIYRSTTKKGKYNKVKTITKGSVITYKDTRRVFNRTYYYKVKAYKKAEGQTKYSDYSNIVSVKTKVAAPVVTLKKSSSTSLRVSWKKVSGASGYQIAYSTKKSSGYQTVKVKKSSTGYTIKNLKKGKTYYVKVRGYRTVKGKKVNGSWSAVKSIKLK</sequence>
<dbReference type="SUPFAM" id="SSF49265">
    <property type="entry name" value="Fibronectin type III"/>
    <property type="match status" value="1"/>
</dbReference>
<feature type="domain" description="CBM6" evidence="4">
    <location>
        <begin position="629"/>
        <end position="758"/>
    </location>
</feature>
<dbReference type="InterPro" id="IPR003961">
    <property type="entry name" value="FN3_dom"/>
</dbReference>
<comment type="caution">
    <text evidence="5">The sequence shown here is derived from an EMBL/GenBank/DDBJ whole genome shotgun (WGS) entry which is preliminary data.</text>
</comment>
<organism evidence="5 6">
    <name type="scientific">Robinsoniella peoriensis</name>
    <dbReference type="NCBI Taxonomy" id="180332"/>
    <lineage>
        <taxon>Bacteria</taxon>
        <taxon>Bacillati</taxon>
        <taxon>Bacillota</taxon>
        <taxon>Clostridia</taxon>
        <taxon>Lachnospirales</taxon>
        <taxon>Lachnospiraceae</taxon>
        <taxon>Robinsoniella</taxon>
    </lineage>
</organism>
<feature type="coiled-coil region" evidence="1">
    <location>
        <begin position="1294"/>
        <end position="1333"/>
    </location>
</feature>
<dbReference type="Proteomes" id="UP000306509">
    <property type="component" value="Unassembled WGS sequence"/>
</dbReference>
<feature type="domain" description="CBM6" evidence="4">
    <location>
        <begin position="479"/>
        <end position="618"/>
    </location>
</feature>
<evidence type="ECO:0000313" key="5">
    <source>
        <dbReference type="EMBL" id="TLD00012.1"/>
    </source>
</evidence>
<dbReference type="CDD" id="cd00063">
    <property type="entry name" value="FN3"/>
    <property type="match status" value="1"/>
</dbReference>
<evidence type="ECO:0000259" key="4">
    <source>
        <dbReference type="PROSITE" id="PS51175"/>
    </source>
</evidence>
<dbReference type="Gene3D" id="1.20.1270.70">
    <property type="entry name" value="Designed single chain three-helix bundle"/>
    <property type="match status" value="1"/>
</dbReference>
<dbReference type="GO" id="GO:0030246">
    <property type="term" value="F:carbohydrate binding"/>
    <property type="evidence" value="ECO:0007669"/>
    <property type="project" value="InterPro"/>
</dbReference>
<dbReference type="InterPro" id="IPR008979">
    <property type="entry name" value="Galactose-bd-like_sf"/>
</dbReference>
<keyword evidence="6" id="KW-1185">Reference proteome</keyword>
<dbReference type="SUPFAM" id="SSF49785">
    <property type="entry name" value="Galactose-binding domain-like"/>
    <property type="match status" value="2"/>
</dbReference>
<feature type="domain" description="Fibronectin type-III" evidence="3">
    <location>
        <begin position="1648"/>
        <end position="1739"/>
    </location>
</feature>
<dbReference type="PROSITE" id="PS50853">
    <property type="entry name" value="FN3"/>
    <property type="match status" value="2"/>
</dbReference>
<keyword evidence="2" id="KW-0732">Signal</keyword>
<dbReference type="STRING" id="180332.GCA_000797495_03328"/>
<dbReference type="InterPro" id="IPR005084">
    <property type="entry name" value="CBM6"/>
</dbReference>
<dbReference type="Gene3D" id="2.60.120.260">
    <property type="entry name" value="Galactose-binding domain-like"/>
    <property type="match status" value="3"/>
</dbReference>
<evidence type="ECO:0000259" key="3">
    <source>
        <dbReference type="PROSITE" id="PS50853"/>
    </source>
</evidence>
<gene>
    <name evidence="5" type="ORF">DSM106044_03102</name>
</gene>